<dbReference type="Proteomes" id="UP000293195">
    <property type="component" value="Unassembled WGS sequence"/>
</dbReference>
<dbReference type="OrthoDB" id="3473305at2759"/>
<organism evidence="2 4">
    <name type="scientific">Alternaria tenuissima</name>
    <dbReference type="NCBI Taxonomy" id="119927"/>
    <lineage>
        <taxon>Eukaryota</taxon>
        <taxon>Fungi</taxon>
        <taxon>Dikarya</taxon>
        <taxon>Ascomycota</taxon>
        <taxon>Pezizomycotina</taxon>
        <taxon>Dothideomycetes</taxon>
        <taxon>Pleosporomycetidae</taxon>
        <taxon>Pleosporales</taxon>
        <taxon>Pleosporineae</taxon>
        <taxon>Pleosporaceae</taxon>
        <taxon>Alternaria</taxon>
        <taxon>Alternaria sect. Alternaria</taxon>
        <taxon>Alternaria alternata complex</taxon>
    </lineage>
</organism>
<evidence type="ECO:0000313" key="2">
    <source>
        <dbReference type="EMBL" id="RYN16498.1"/>
    </source>
</evidence>
<evidence type="ECO:0000259" key="1">
    <source>
        <dbReference type="Pfam" id="PF20150"/>
    </source>
</evidence>
<comment type="caution">
    <text evidence="2">The sequence shown here is derived from an EMBL/GenBank/DDBJ whole genome shotgun (WGS) entry which is preliminary data.</text>
</comment>
<evidence type="ECO:0000313" key="3">
    <source>
        <dbReference type="EMBL" id="RYN86316.1"/>
    </source>
</evidence>
<dbReference type="AlphaFoldDB" id="A0A4Q4NZQ0"/>
<sequence length="221" mass="25727">MATFHPFPRLPAELRAQIWQMTVEPRIVDVDLKTKWELGQEPFSVLTSSTSVPAPLQTCQEARNARLYQRCFSDLAIRYGYPEDAERRYVWINLDIDMVSIGDTLLEAFRPYAHLIKRLKFMCDNTDEFWCRGEGCDELQHFTNVSEIHVVLSENGDFENWHGASDDYIWNCGAENVTFIDEEDGQEMKLLDLEDKYDRLLEAGSRKQGHNTLFRNGRPLN</sequence>
<gene>
    <name evidence="2" type="ORF">AA0115_g12335</name>
    <name evidence="3" type="ORF">AA0119_g13017</name>
</gene>
<dbReference type="EMBL" id="PDXF01000156">
    <property type="protein sequence ID" value="RYN86316.1"/>
    <property type="molecule type" value="Genomic_DNA"/>
</dbReference>
<name>A0A4Q4NZQ0_9PLEO</name>
<dbReference type="InterPro" id="IPR045518">
    <property type="entry name" value="2EXR"/>
</dbReference>
<feature type="domain" description="2EXR" evidence="1">
    <location>
        <begin position="4"/>
        <end position="99"/>
    </location>
</feature>
<dbReference type="PANTHER" id="PTHR35910:SF1">
    <property type="entry name" value="2EXR DOMAIN-CONTAINING PROTEIN"/>
    <property type="match status" value="1"/>
</dbReference>
<evidence type="ECO:0000313" key="4">
    <source>
        <dbReference type="Proteomes" id="UP000292340"/>
    </source>
</evidence>
<dbReference type="PANTHER" id="PTHR35910">
    <property type="entry name" value="2EXR DOMAIN-CONTAINING PROTEIN"/>
    <property type="match status" value="1"/>
</dbReference>
<reference evidence="2" key="1">
    <citation type="submission" date="2017-10" db="EMBL/GenBank/DDBJ databases">
        <authorList>
            <person name="Armitage A.D."/>
            <person name="Barbara D.J."/>
            <person name="Woodhall J.W."/>
            <person name="Sreenivasaprasad S."/>
            <person name="Lane C.R."/>
            <person name="Clarkson J.P."/>
            <person name="Harrison R.J."/>
        </authorList>
    </citation>
    <scope>NUCLEOTIDE SEQUENCE</scope>
    <source>
        <strain evidence="2">FERA 1164</strain>
        <strain evidence="3">FERA 635</strain>
    </source>
</reference>
<evidence type="ECO:0000313" key="5">
    <source>
        <dbReference type="Proteomes" id="UP000293195"/>
    </source>
</evidence>
<proteinExistence type="predicted"/>
<dbReference type="EMBL" id="PDXB01000073">
    <property type="protein sequence ID" value="RYN16498.1"/>
    <property type="molecule type" value="Genomic_DNA"/>
</dbReference>
<reference evidence="2 5" key="2">
    <citation type="journal article" date="2019" name="bioRxiv">
        <title>Genomics, evolutionary history and diagnostics of the Alternaria alternata species group including apple and Asian pear pathotypes.</title>
        <authorList>
            <person name="Armitage A.D."/>
            <person name="Cockerton H.M."/>
            <person name="Sreenivasaprasad S."/>
            <person name="Woodhall J.W."/>
            <person name="Lane C.R."/>
            <person name="Harrison R.J."/>
            <person name="Clarkson J.P."/>
        </authorList>
    </citation>
    <scope>NUCLEOTIDE SEQUENCE</scope>
    <source>
        <strain evidence="2">FERA 1164</strain>
        <strain evidence="5">FERA 635</strain>
    </source>
</reference>
<dbReference type="Pfam" id="PF20150">
    <property type="entry name" value="2EXR"/>
    <property type="match status" value="1"/>
</dbReference>
<keyword evidence="5" id="KW-1185">Reference proteome</keyword>
<accession>A0A4Q4NZQ0</accession>
<protein>
    <recommendedName>
        <fullName evidence="1">2EXR domain-containing protein</fullName>
    </recommendedName>
</protein>
<dbReference type="Proteomes" id="UP000292340">
    <property type="component" value="Unassembled WGS sequence"/>
</dbReference>